<accession>A0A1V2I4T4</accession>
<evidence type="ECO:0008006" key="5">
    <source>
        <dbReference type="Google" id="ProtNLM"/>
    </source>
</evidence>
<gene>
    <name evidence="3" type="ORF">BL253_27925</name>
</gene>
<protein>
    <recommendedName>
        <fullName evidence="5">Single-stranded DNA-binding protein</fullName>
    </recommendedName>
</protein>
<proteinExistence type="predicted"/>
<evidence type="ECO:0000313" key="4">
    <source>
        <dbReference type="Proteomes" id="UP000188929"/>
    </source>
</evidence>
<comment type="caution">
    <text evidence="3">The sequence shown here is derived from an EMBL/GenBank/DDBJ whole genome shotgun (WGS) entry which is preliminary data.</text>
</comment>
<evidence type="ECO:0000313" key="3">
    <source>
        <dbReference type="EMBL" id="ONH25201.1"/>
    </source>
</evidence>
<keyword evidence="1 2" id="KW-0238">DNA-binding</keyword>
<dbReference type="Proteomes" id="UP000188929">
    <property type="component" value="Unassembled WGS sequence"/>
</dbReference>
<dbReference type="PROSITE" id="PS50935">
    <property type="entry name" value="SSB"/>
    <property type="match status" value="1"/>
</dbReference>
<dbReference type="EMBL" id="MOMC01000062">
    <property type="protein sequence ID" value="ONH25201.1"/>
    <property type="molecule type" value="Genomic_DNA"/>
</dbReference>
<sequence>MSTAALRGRLADDPVTVTDQHGGTAVRFTVVHVPRVYDRSEDRWINGEAVVVPVLAHGLLAERAARTLHAASRVMVIGGLRSCDGQTAIVASDLGVPLSAR</sequence>
<organism evidence="3 4">
    <name type="scientific">Pseudofrankia asymbiotica</name>
    <dbReference type="NCBI Taxonomy" id="1834516"/>
    <lineage>
        <taxon>Bacteria</taxon>
        <taxon>Bacillati</taxon>
        <taxon>Actinomycetota</taxon>
        <taxon>Actinomycetes</taxon>
        <taxon>Frankiales</taxon>
        <taxon>Frankiaceae</taxon>
        <taxon>Pseudofrankia</taxon>
    </lineage>
</organism>
<dbReference type="GO" id="GO:0003697">
    <property type="term" value="F:single-stranded DNA binding"/>
    <property type="evidence" value="ECO:0007669"/>
    <property type="project" value="InterPro"/>
</dbReference>
<reference evidence="4" key="1">
    <citation type="submission" date="2016-10" db="EMBL/GenBank/DDBJ databases">
        <title>Frankia sp. NRRL B-16386 Genome sequencing.</title>
        <authorList>
            <person name="Ghodhbane-Gtari F."/>
            <person name="Swanson E."/>
            <person name="Gueddou A."/>
            <person name="Hezbri K."/>
            <person name="Ktari K."/>
            <person name="Nouioui I."/>
            <person name="Morris K."/>
            <person name="Simpson S."/>
            <person name="Abebe-Akele F."/>
            <person name="Thomas K."/>
            <person name="Gtari M."/>
            <person name="Tisa L.S."/>
        </authorList>
    </citation>
    <scope>NUCLEOTIDE SEQUENCE [LARGE SCALE GENOMIC DNA]</scope>
    <source>
        <strain evidence="4">NRRL B-16386</strain>
    </source>
</reference>
<dbReference type="AlphaFoldDB" id="A0A1V2I4T4"/>
<dbReference type="SUPFAM" id="SSF50249">
    <property type="entry name" value="Nucleic acid-binding proteins"/>
    <property type="match status" value="1"/>
</dbReference>
<evidence type="ECO:0000256" key="1">
    <source>
        <dbReference type="ARBA" id="ARBA00023125"/>
    </source>
</evidence>
<dbReference type="InterPro" id="IPR012340">
    <property type="entry name" value="NA-bd_OB-fold"/>
</dbReference>
<keyword evidence="4" id="KW-1185">Reference proteome</keyword>
<name>A0A1V2I4T4_9ACTN</name>
<evidence type="ECO:0000256" key="2">
    <source>
        <dbReference type="PROSITE-ProRule" id="PRU00252"/>
    </source>
</evidence>
<dbReference type="Gene3D" id="2.40.50.140">
    <property type="entry name" value="Nucleic acid-binding proteins"/>
    <property type="match status" value="1"/>
</dbReference>
<dbReference type="OrthoDB" id="4427276at2"/>
<dbReference type="RefSeq" id="WP_076820371.1">
    <property type="nucleotide sequence ID" value="NZ_MOMC01000062.1"/>
</dbReference>
<dbReference type="InterPro" id="IPR000424">
    <property type="entry name" value="Primosome_PriB/ssb"/>
</dbReference>
<dbReference type="Pfam" id="PF00436">
    <property type="entry name" value="SSB"/>
    <property type="match status" value="1"/>
</dbReference>
<dbReference type="STRING" id="1834516.BL253_27925"/>